<comment type="caution">
    <text evidence="1">The sequence shown here is derived from an EMBL/GenBank/DDBJ whole genome shotgun (WGS) entry which is preliminary data.</text>
</comment>
<dbReference type="EMBL" id="CM042881">
    <property type="protein sequence ID" value="KAI4384277.1"/>
    <property type="molecule type" value="Genomic_DNA"/>
</dbReference>
<keyword evidence="2" id="KW-1185">Reference proteome</keyword>
<dbReference type="Proteomes" id="UP001057402">
    <property type="component" value="Chromosome 2"/>
</dbReference>
<accession>A0ACB9S7Y5</accession>
<evidence type="ECO:0000313" key="1">
    <source>
        <dbReference type="EMBL" id="KAI4384277.1"/>
    </source>
</evidence>
<sequence>MGMVMIGAMEVLPYVVMFLMEGCTIGLTILAKTAMSDGMNLFVFVAYTNVLAYLILLPYSFFYHRNGSTQAQIGLGLFLRLFFMGLTGITIAQYLNFIGLYNSSPIMVCAMGLLTPMFSFLIALVLRTTKPEWRSTSVQAKIIGTVISILGGISTLIYLGPAVKGLHVPSFIQVPPQSVNFALSEDWIIGGLLLAGSAISIIVFNIIQLSTLELYPQVLKLMSFSGLIGTALCVAISLSVERDLSVWVLKLDFELALIIATAIFSGMIRNRVHLWCTHTKGPLFVPLFRPLGIFWATLFGSSFFPTTIHYGSIAGSLVIGVGYYAMMWGQIKESETQRGHEGRNGDASDNKVPLLHDETQEA</sequence>
<organism evidence="1 2">
    <name type="scientific">Melastoma candidum</name>
    <dbReference type="NCBI Taxonomy" id="119954"/>
    <lineage>
        <taxon>Eukaryota</taxon>
        <taxon>Viridiplantae</taxon>
        <taxon>Streptophyta</taxon>
        <taxon>Embryophyta</taxon>
        <taxon>Tracheophyta</taxon>
        <taxon>Spermatophyta</taxon>
        <taxon>Magnoliopsida</taxon>
        <taxon>eudicotyledons</taxon>
        <taxon>Gunneridae</taxon>
        <taxon>Pentapetalae</taxon>
        <taxon>rosids</taxon>
        <taxon>malvids</taxon>
        <taxon>Myrtales</taxon>
        <taxon>Melastomataceae</taxon>
        <taxon>Melastomatoideae</taxon>
        <taxon>Melastomateae</taxon>
        <taxon>Melastoma</taxon>
    </lineage>
</organism>
<protein>
    <submittedName>
        <fullName evidence="1">Uncharacterized protein</fullName>
    </submittedName>
</protein>
<gene>
    <name evidence="1" type="ORF">MLD38_002454</name>
</gene>
<evidence type="ECO:0000313" key="2">
    <source>
        <dbReference type="Proteomes" id="UP001057402"/>
    </source>
</evidence>
<name>A0ACB9S7Y5_9MYRT</name>
<proteinExistence type="predicted"/>
<reference evidence="2" key="1">
    <citation type="journal article" date="2023" name="Front. Plant Sci.">
        <title>Chromosomal-level genome assembly of Melastoma candidum provides insights into trichome evolution.</title>
        <authorList>
            <person name="Zhong Y."/>
            <person name="Wu W."/>
            <person name="Sun C."/>
            <person name="Zou P."/>
            <person name="Liu Y."/>
            <person name="Dai S."/>
            <person name="Zhou R."/>
        </authorList>
    </citation>
    <scope>NUCLEOTIDE SEQUENCE [LARGE SCALE GENOMIC DNA]</scope>
</reference>